<gene>
    <name evidence="2" type="ORF">COCMIDRAFT_30716</name>
</gene>
<sequence length="165" mass="17321">MQTDDWGRLTWRRGVKHASDLETAVTGWGLAGVLALANWGTRSSLDIGGTRAWEKAGPRHDPRAGIGVCRAVGWLRVNVNVRIIASASLVVIAGWGYRTRGAFAQRAGTARGTATAVAAAKALVLVREVPPPSWPGSLPPPATSIAGQSRGKGCPVRLPDATTRP</sequence>
<dbReference type="KEGG" id="bor:COCMIDRAFT_30716"/>
<keyword evidence="3" id="KW-1185">Reference proteome</keyword>
<accession>W6YS40</accession>
<dbReference type="Proteomes" id="UP000054032">
    <property type="component" value="Unassembled WGS sequence"/>
</dbReference>
<organism evidence="2 3">
    <name type="scientific">Bipolaris oryzae ATCC 44560</name>
    <dbReference type="NCBI Taxonomy" id="930090"/>
    <lineage>
        <taxon>Eukaryota</taxon>
        <taxon>Fungi</taxon>
        <taxon>Dikarya</taxon>
        <taxon>Ascomycota</taxon>
        <taxon>Pezizomycotina</taxon>
        <taxon>Dothideomycetes</taxon>
        <taxon>Pleosporomycetidae</taxon>
        <taxon>Pleosporales</taxon>
        <taxon>Pleosporineae</taxon>
        <taxon>Pleosporaceae</taxon>
        <taxon>Bipolaris</taxon>
    </lineage>
</organism>
<dbReference type="EMBL" id="KI964175">
    <property type="protein sequence ID" value="EUC40323.1"/>
    <property type="molecule type" value="Genomic_DNA"/>
</dbReference>
<dbReference type="RefSeq" id="XP_007693155.1">
    <property type="nucleotide sequence ID" value="XM_007694965.1"/>
</dbReference>
<dbReference type="OrthoDB" id="10533982at2759"/>
<feature type="region of interest" description="Disordered" evidence="1">
    <location>
        <begin position="134"/>
        <end position="165"/>
    </location>
</feature>
<name>W6YS40_COCMI</name>
<dbReference type="GeneID" id="19121724"/>
<evidence type="ECO:0000313" key="2">
    <source>
        <dbReference type="EMBL" id="EUC40323.1"/>
    </source>
</evidence>
<reference evidence="2 3" key="1">
    <citation type="journal article" date="2013" name="PLoS Genet.">
        <title>Comparative genome structure, secondary metabolite, and effector coding capacity across Cochliobolus pathogens.</title>
        <authorList>
            <person name="Condon B.J."/>
            <person name="Leng Y."/>
            <person name="Wu D."/>
            <person name="Bushley K.E."/>
            <person name="Ohm R.A."/>
            <person name="Otillar R."/>
            <person name="Martin J."/>
            <person name="Schackwitz W."/>
            <person name="Grimwood J."/>
            <person name="MohdZainudin N."/>
            <person name="Xue C."/>
            <person name="Wang R."/>
            <person name="Manning V.A."/>
            <person name="Dhillon B."/>
            <person name="Tu Z.J."/>
            <person name="Steffenson B.J."/>
            <person name="Salamov A."/>
            <person name="Sun H."/>
            <person name="Lowry S."/>
            <person name="LaButti K."/>
            <person name="Han J."/>
            <person name="Copeland A."/>
            <person name="Lindquist E."/>
            <person name="Barry K."/>
            <person name="Schmutz J."/>
            <person name="Baker S.E."/>
            <person name="Ciuffetti L.M."/>
            <person name="Grigoriev I.V."/>
            <person name="Zhong S."/>
            <person name="Turgeon B.G."/>
        </authorList>
    </citation>
    <scope>NUCLEOTIDE SEQUENCE [LARGE SCALE GENOMIC DNA]</scope>
    <source>
        <strain evidence="2 3">ATCC 44560</strain>
    </source>
</reference>
<proteinExistence type="predicted"/>
<protein>
    <submittedName>
        <fullName evidence="2">Uncharacterized protein</fullName>
    </submittedName>
</protein>
<dbReference type="AlphaFoldDB" id="W6YS40"/>
<evidence type="ECO:0000313" key="3">
    <source>
        <dbReference type="Proteomes" id="UP000054032"/>
    </source>
</evidence>
<dbReference type="HOGENOM" id="CLU_1610467_0_0_1"/>
<evidence type="ECO:0000256" key="1">
    <source>
        <dbReference type="SAM" id="MobiDB-lite"/>
    </source>
</evidence>